<organism evidence="6 7">
    <name type="scientific">Pseudonocardia kongjuensis</name>
    <dbReference type="NCBI Taxonomy" id="102227"/>
    <lineage>
        <taxon>Bacteria</taxon>
        <taxon>Bacillati</taxon>
        <taxon>Actinomycetota</taxon>
        <taxon>Actinomycetes</taxon>
        <taxon>Pseudonocardiales</taxon>
        <taxon>Pseudonocardiaceae</taxon>
        <taxon>Pseudonocardia</taxon>
    </lineage>
</organism>
<evidence type="ECO:0000313" key="6">
    <source>
        <dbReference type="EMBL" id="GAA1395347.1"/>
    </source>
</evidence>
<dbReference type="InterPro" id="IPR036390">
    <property type="entry name" value="WH_DNA-bd_sf"/>
</dbReference>
<feature type="domain" description="HTH gntR-type" evidence="5">
    <location>
        <begin position="28"/>
        <end position="95"/>
    </location>
</feature>
<feature type="region of interest" description="Disordered" evidence="4">
    <location>
        <begin position="258"/>
        <end position="279"/>
    </location>
</feature>
<dbReference type="Gene3D" id="3.40.1410.10">
    <property type="entry name" value="Chorismate lyase-like"/>
    <property type="match status" value="2"/>
</dbReference>
<sequence length="521" mass="56782">MTHPGRPHRDDVRLAARARAARPQRVRVASALGAHGALVTSLRIGEIGVNDRLDETELGVRFSVSRNAMRSALRLLAAEGVVSRSPRAGTVVTSGMIDIPIDNGVAWNIGTDPERQVVITDKRYIASSPVTRHHLRTTASRVHACEVLDLHVGNPILLYTRYTLDEGRDRPLVPRSDDGRFEQTFERTYRSPLARIDTWVEGRAADDRTATQLRTSPGAPLIVKSRVLWSADGRPREFSITHYPAARVVLSTTTSGAELDDDPLAAPFPAAQPTPPGPAAAPTLLRSSHADLHMELRAAIREGILPAGSRPVEADLARTYGAARSTMQQVLAQLHAEGTLVRRNGHTVVRPVTAYRLNSGVPFRESEAGRHGYRHLTSVTIPVAPFLSRMLPTAGDTVALDEFLVHRDGRPSSLYLRYTEPSADPRPLVVGTRHEFSSAFRRTYGRPPGRILTNLHAVCADEAAARRLRVAPGAVLLLCERLLIDADGRPREFSHAYRSAAQSCLATRTLLGHASPAAVCA</sequence>
<name>A0ABN1Y647_9PSEU</name>
<feature type="domain" description="HTH gntR-type" evidence="5">
    <location>
        <begin position="286"/>
        <end position="355"/>
    </location>
</feature>
<feature type="compositionally biased region" description="Pro residues" evidence="4">
    <location>
        <begin position="270"/>
        <end position="279"/>
    </location>
</feature>
<dbReference type="RefSeq" id="WP_344025697.1">
    <property type="nucleotide sequence ID" value="NZ_BAAAJK010000029.1"/>
</dbReference>
<keyword evidence="2" id="KW-0238">DNA-binding</keyword>
<gene>
    <name evidence="6" type="ORF">GCM10009613_44910</name>
</gene>
<dbReference type="EMBL" id="BAAAJK010000029">
    <property type="protein sequence ID" value="GAA1395347.1"/>
    <property type="molecule type" value="Genomic_DNA"/>
</dbReference>
<dbReference type="SMART" id="SM00866">
    <property type="entry name" value="UTRA"/>
    <property type="match status" value="2"/>
</dbReference>
<dbReference type="Proteomes" id="UP001501414">
    <property type="component" value="Unassembled WGS sequence"/>
</dbReference>
<dbReference type="PANTHER" id="PTHR44846:SF17">
    <property type="entry name" value="GNTR-FAMILY TRANSCRIPTIONAL REGULATOR"/>
    <property type="match status" value="1"/>
</dbReference>
<keyword evidence="1" id="KW-0805">Transcription regulation</keyword>
<dbReference type="InterPro" id="IPR028978">
    <property type="entry name" value="Chorismate_lyase_/UTRA_dom_sf"/>
</dbReference>
<dbReference type="PROSITE" id="PS50949">
    <property type="entry name" value="HTH_GNTR"/>
    <property type="match status" value="2"/>
</dbReference>
<keyword evidence="7" id="KW-1185">Reference proteome</keyword>
<dbReference type="InterPro" id="IPR036388">
    <property type="entry name" value="WH-like_DNA-bd_sf"/>
</dbReference>
<dbReference type="SUPFAM" id="SSF46785">
    <property type="entry name" value="Winged helix' DNA-binding domain"/>
    <property type="match status" value="2"/>
</dbReference>
<dbReference type="InterPro" id="IPR050679">
    <property type="entry name" value="Bact_HTH_transcr_reg"/>
</dbReference>
<dbReference type="Pfam" id="PF07702">
    <property type="entry name" value="UTRA"/>
    <property type="match status" value="2"/>
</dbReference>
<keyword evidence="3" id="KW-0804">Transcription</keyword>
<dbReference type="Gene3D" id="1.10.10.10">
    <property type="entry name" value="Winged helix-like DNA-binding domain superfamily/Winged helix DNA-binding domain"/>
    <property type="match status" value="2"/>
</dbReference>
<dbReference type="Pfam" id="PF00392">
    <property type="entry name" value="GntR"/>
    <property type="match status" value="2"/>
</dbReference>
<evidence type="ECO:0000256" key="2">
    <source>
        <dbReference type="ARBA" id="ARBA00023125"/>
    </source>
</evidence>
<evidence type="ECO:0000313" key="7">
    <source>
        <dbReference type="Proteomes" id="UP001501414"/>
    </source>
</evidence>
<dbReference type="InterPro" id="IPR011663">
    <property type="entry name" value="UTRA"/>
</dbReference>
<accession>A0ABN1Y647</accession>
<proteinExistence type="predicted"/>
<dbReference type="SMART" id="SM00345">
    <property type="entry name" value="HTH_GNTR"/>
    <property type="match status" value="2"/>
</dbReference>
<comment type="caution">
    <text evidence="6">The sequence shown here is derived from an EMBL/GenBank/DDBJ whole genome shotgun (WGS) entry which is preliminary data.</text>
</comment>
<evidence type="ECO:0000259" key="5">
    <source>
        <dbReference type="PROSITE" id="PS50949"/>
    </source>
</evidence>
<evidence type="ECO:0000256" key="3">
    <source>
        <dbReference type="ARBA" id="ARBA00023163"/>
    </source>
</evidence>
<evidence type="ECO:0000256" key="4">
    <source>
        <dbReference type="SAM" id="MobiDB-lite"/>
    </source>
</evidence>
<dbReference type="PANTHER" id="PTHR44846">
    <property type="entry name" value="MANNOSYL-D-GLYCERATE TRANSPORT/METABOLISM SYSTEM REPRESSOR MNGR-RELATED"/>
    <property type="match status" value="1"/>
</dbReference>
<dbReference type="SUPFAM" id="SSF64288">
    <property type="entry name" value="Chorismate lyase-like"/>
    <property type="match status" value="2"/>
</dbReference>
<protein>
    <recommendedName>
        <fullName evidence="5">HTH gntR-type domain-containing protein</fullName>
    </recommendedName>
</protein>
<evidence type="ECO:0000256" key="1">
    <source>
        <dbReference type="ARBA" id="ARBA00023015"/>
    </source>
</evidence>
<dbReference type="InterPro" id="IPR000524">
    <property type="entry name" value="Tscrpt_reg_HTH_GntR"/>
</dbReference>
<reference evidence="6 7" key="1">
    <citation type="journal article" date="2019" name="Int. J. Syst. Evol. Microbiol.">
        <title>The Global Catalogue of Microorganisms (GCM) 10K type strain sequencing project: providing services to taxonomists for standard genome sequencing and annotation.</title>
        <authorList>
            <consortium name="The Broad Institute Genomics Platform"/>
            <consortium name="The Broad Institute Genome Sequencing Center for Infectious Disease"/>
            <person name="Wu L."/>
            <person name="Ma J."/>
        </authorList>
    </citation>
    <scope>NUCLEOTIDE SEQUENCE [LARGE SCALE GENOMIC DNA]</scope>
    <source>
        <strain evidence="6 7">JCM 11896</strain>
    </source>
</reference>